<dbReference type="AlphaFoldDB" id="A0A1R0XDT5"/>
<reference evidence="1 2" key="1">
    <citation type="submission" date="2016-10" db="EMBL/GenBank/DDBJ databases">
        <title>Paenibacillus species isolates.</title>
        <authorList>
            <person name="Beno S.M."/>
        </authorList>
    </citation>
    <scope>NUCLEOTIDE SEQUENCE [LARGE SCALE GENOMIC DNA]</scope>
    <source>
        <strain evidence="1 2">FSL H7-0604</strain>
    </source>
</reference>
<name>A0A1R0XDT5_9BACL</name>
<gene>
    <name evidence="1" type="ORF">BJP51_12770</name>
</gene>
<dbReference type="Proteomes" id="UP000187465">
    <property type="component" value="Unassembled WGS sequence"/>
</dbReference>
<organism evidence="1 2">
    <name type="scientific">Paenibacillus odorifer</name>
    <dbReference type="NCBI Taxonomy" id="189426"/>
    <lineage>
        <taxon>Bacteria</taxon>
        <taxon>Bacillati</taxon>
        <taxon>Bacillota</taxon>
        <taxon>Bacilli</taxon>
        <taxon>Bacillales</taxon>
        <taxon>Paenibacillaceae</taxon>
        <taxon>Paenibacillus</taxon>
    </lineage>
</organism>
<accession>A0A1R0XDT5</accession>
<sequence>MGYIYLTPPKTEYNDAYWSRNEISQYVSKEKLSIPYVTDLDVTPTLIQMPVSENTFKADHIKSYDTEYGNDMN</sequence>
<evidence type="ECO:0000313" key="1">
    <source>
        <dbReference type="EMBL" id="OMD33228.1"/>
    </source>
</evidence>
<dbReference type="EMBL" id="MKQP01000014">
    <property type="protein sequence ID" value="OMD33228.1"/>
    <property type="molecule type" value="Genomic_DNA"/>
</dbReference>
<comment type="caution">
    <text evidence="1">The sequence shown here is derived from an EMBL/GenBank/DDBJ whole genome shotgun (WGS) entry which is preliminary data.</text>
</comment>
<dbReference type="RefSeq" id="WP_036689466.1">
    <property type="nucleotide sequence ID" value="NZ_MKQP01000014.1"/>
</dbReference>
<proteinExistence type="predicted"/>
<evidence type="ECO:0000313" key="2">
    <source>
        <dbReference type="Proteomes" id="UP000187465"/>
    </source>
</evidence>
<protein>
    <submittedName>
        <fullName evidence="1">Uncharacterized protein</fullName>
    </submittedName>
</protein>